<feature type="transmembrane region" description="Helical" evidence="1">
    <location>
        <begin position="62"/>
        <end position="83"/>
    </location>
</feature>
<name>A0A839UH31_9HYPH</name>
<protein>
    <submittedName>
        <fullName evidence="2">Phosphoglycerol transferase MdoB-like AlkP superfamily enzyme</fullName>
    </submittedName>
</protein>
<feature type="transmembrane region" description="Helical" evidence="1">
    <location>
        <begin position="37"/>
        <end position="56"/>
    </location>
</feature>
<evidence type="ECO:0000256" key="1">
    <source>
        <dbReference type="SAM" id="Phobius"/>
    </source>
</evidence>
<keyword evidence="1" id="KW-1133">Transmembrane helix</keyword>
<evidence type="ECO:0000313" key="3">
    <source>
        <dbReference type="Proteomes" id="UP000554520"/>
    </source>
</evidence>
<proteinExistence type="predicted"/>
<keyword evidence="2" id="KW-0808">Transferase</keyword>
<accession>A0A839UH31</accession>
<comment type="caution">
    <text evidence="2">The sequence shown here is derived from an EMBL/GenBank/DDBJ whole genome shotgun (WGS) entry which is preliminary data.</text>
</comment>
<keyword evidence="1" id="KW-0812">Transmembrane</keyword>
<organism evidence="2 3">
    <name type="scientific">Phyllobacterium trifolii</name>
    <dbReference type="NCBI Taxonomy" id="300193"/>
    <lineage>
        <taxon>Bacteria</taxon>
        <taxon>Pseudomonadati</taxon>
        <taxon>Pseudomonadota</taxon>
        <taxon>Alphaproteobacteria</taxon>
        <taxon>Hyphomicrobiales</taxon>
        <taxon>Phyllobacteriaceae</taxon>
        <taxon>Phyllobacterium</taxon>
    </lineage>
</organism>
<sequence length="88" mass="9879">MTRLTERAIRVFLTTKRYLLELAAFALKDNPAFTDRIGFFACILICSLSIVGALAYAGQNDLAWEVFGWFLPGIILFGAIAIWTKFKS</sequence>
<evidence type="ECO:0000313" key="2">
    <source>
        <dbReference type="EMBL" id="MBB3149887.1"/>
    </source>
</evidence>
<dbReference type="Proteomes" id="UP000554520">
    <property type="component" value="Unassembled WGS sequence"/>
</dbReference>
<keyword evidence="1" id="KW-0472">Membrane</keyword>
<keyword evidence="3" id="KW-1185">Reference proteome</keyword>
<reference evidence="2 3" key="1">
    <citation type="submission" date="2020-08" db="EMBL/GenBank/DDBJ databases">
        <title>Genomic Encyclopedia of Type Strains, Phase III (KMG-III): the genomes of soil and plant-associated and newly described type strains.</title>
        <authorList>
            <person name="Whitman W."/>
        </authorList>
    </citation>
    <scope>NUCLEOTIDE SEQUENCE [LARGE SCALE GENOMIC DNA]</scope>
    <source>
        <strain evidence="2 3">CECT 7015</strain>
    </source>
</reference>
<dbReference type="EMBL" id="JACHXN010000048">
    <property type="protein sequence ID" value="MBB3149887.1"/>
    <property type="molecule type" value="Genomic_DNA"/>
</dbReference>
<dbReference type="RefSeq" id="WP_183665792.1">
    <property type="nucleotide sequence ID" value="NZ_JACHXN010000048.1"/>
</dbReference>
<gene>
    <name evidence="2" type="ORF">FHS21_006344</name>
</gene>
<dbReference type="AlphaFoldDB" id="A0A839UH31"/>
<dbReference type="GO" id="GO:0016740">
    <property type="term" value="F:transferase activity"/>
    <property type="evidence" value="ECO:0007669"/>
    <property type="project" value="UniProtKB-KW"/>
</dbReference>